<sequence length="127" mass="13688">MARRQQAWAEQLSKLALLPNAEASDTTGVATSERTDPFVRWSFSADAGAKGPGEPKDSRTSVAPSRWRLGADRVALADGAAALALRSKQGGLSTGFREQRGRHRRALCVEGAGHKSRHAGAHRFQRI</sequence>
<dbReference type="AlphaFoldDB" id="A0A0N4Z1I5"/>
<evidence type="ECO:0000256" key="1">
    <source>
        <dbReference type="SAM" id="MobiDB-lite"/>
    </source>
</evidence>
<protein>
    <submittedName>
        <fullName evidence="3">Uncharacterized protein</fullName>
    </submittedName>
</protein>
<evidence type="ECO:0000313" key="3">
    <source>
        <dbReference type="WBParaSite" id="PTRK_0000065600.1"/>
    </source>
</evidence>
<organism evidence="2 3">
    <name type="scientific">Parastrongyloides trichosuri</name>
    <name type="common">Possum-specific nematode worm</name>
    <dbReference type="NCBI Taxonomy" id="131310"/>
    <lineage>
        <taxon>Eukaryota</taxon>
        <taxon>Metazoa</taxon>
        <taxon>Ecdysozoa</taxon>
        <taxon>Nematoda</taxon>
        <taxon>Chromadorea</taxon>
        <taxon>Rhabditida</taxon>
        <taxon>Tylenchina</taxon>
        <taxon>Panagrolaimomorpha</taxon>
        <taxon>Strongyloidoidea</taxon>
        <taxon>Strongyloididae</taxon>
        <taxon>Parastrongyloides</taxon>
    </lineage>
</organism>
<dbReference type="Proteomes" id="UP000038045">
    <property type="component" value="Unplaced"/>
</dbReference>
<accession>A0A0N4Z1I5</accession>
<proteinExistence type="predicted"/>
<feature type="region of interest" description="Disordered" evidence="1">
    <location>
        <begin position="41"/>
        <end position="63"/>
    </location>
</feature>
<evidence type="ECO:0000313" key="2">
    <source>
        <dbReference type="Proteomes" id="UP000038045"/>
    </source>
</evidence>
<reference evidence="3" key="1">
    <citation type="submission" date="2017-02" db="UniProtKB">
        <authorList>
            <consortium name="WormBaseParasite"/>
        </authorList>
    </citation>
    <scope>IDENTIFICATION</scope>
</reference>
<dbReference type="WBParaSite" id="PTRK_0000065600.1">
    <property type="protein sequence ID" value="PTRK_0000065600.1"/>
    <property type="gene ID" value="PTRK_0000065600"/>
</dbReference>
<name>A0A0N4Z1I5_PARTI</name>
<keyword evidence="2" id="KW-1185">Reference proteome</keyword>